<dbReference type="PROSITE" id="PS51257">
    <property type="entry name" value="PROKAR_LIPOPROTEIN"/>
    <property type="match status" value="1"/>
</dbReference>
<feature type="transmembrane region" description="Helical" evidence="1">
    <location>
        <begin position="12"/>
        <end position="34"/>
    </location>
</feature>
<dbReference type="EMBL" id="JAOXHJ010000001">
    <property type="protein sequence ID" value="MCV3753902.1"/>
    <property type="molecule type" value="Genomic_DNA"/>
</dbReference>
<comment type="caution">
    <text evidence="4">The sequence shown here is derived from an EMBL/GenBank/DDBJ whole genome shotgun (WGS) entry which is preliminary data.</text>
</comment>
<dbReference type="InterPro" id="IPR001850">
    <property type="entry name" value="Flavi_NS3_S7"/>
</dbReference>
<organism evidence="4 5">
    <name type="scientific">Ureaplasma zalophigenitalium</name>
    <dbReference type="NCBI Taxonomy" id="907723"/>
    <lineage>
        <taxon>Bacteria</taxon>
        <taxon>Bacillati</taxon>
        <taxon>Mycoplasmatota</taxon>
        <taxon>Mycoplasmoidales</taxon>
        <taxon>Mycoplasmoidaceae</taxon>
        <taxon>Ureaplasma</taxon>
    </lineage>
</organism>
<keyword evidence="1" id="KW-0472">Membrane</keyword>
<sequence>MHNKKNRFRIPAILAAVGLAGFTSLSMVGCFWIKPYERTNKVITQAVFNNNRGFKNGYDHTLSLHFFRKNESQQTVDHTYGTGFILDFEPYSETSKLRTFYIATNIHVIAQVSDDVKSWSLSLGNTDLSTDSLHDTQAKYIQNSSSTLHGINLRSWDNKYSNQYEIFVIGDKTLSKYDNKASDIAVLRVQIDQSVFENLRVFQNFKQAAGISFSHLQNYKSVVGIGYPRLTQFTDLTFSEYDISDFRTHLLNANEQNYREDNPVQYYANHNLVKKTYSSYDVGLRNFNLGAGASGSLISDQDGNHLGIYWGGLEIKENNQKLFYGNFTPFFYKNKQNLLINYLTYLRGYQNAKHLYLPTYLQKHRQTNITISEEEFINLQNNYANHAIGEIIKLIQPYLIEDFNTFDAISEISLTDEPNYKTLLLVDQDHQQLIFKIHISINKKEP</sequence>
<dbReference type="Proteomes" id="UP001207252">
    <property type="component" value="Unassembled WGS sequence"/>
</dbReference>
<gene>
    <name evidence="4" type="ORF">OF365_00670</name>
</gene>
<reference evidence="4 5" key="1">
    <citation type="journal article" date="2020" name="Int. J. Syst. Evol. Microbiol.">
        <title>Ureaplasma miroungigenitalium sp. nov. isolated from northern elephant seals (Mirounga angustirostris) and Ureaplasma zalophigenitalium sp. nov. isolated from California sea lions (Zalophus californianus).</title>
        <authorList>
            <person name="Volokhov D.V."/>
            <person name="Gulland F.M."/>
            <person name="Gao Y."/>
            <person name="Chizhikov V.E."/>
        </authorList>
    </citation>
    <scope>NUCLEOTIDE SEQUENCE [LARGE SCALE GENOMIC DNA]</scope>
    <source>
        <strain evidence="4 5">CSL7644-GEN</strain>
    </source>
</reference>
<dbReference type="InterPro" id="IPR009003">
    <property type="entry name" value="Peptidase_S1_PA"/>
</dbReference>
<proteinExistence type="predicted"/>
<evidence type="ECO:0000259" key="3">
    <source>
        <dbReference type="Pfam" id="PF01732"/>
    </source>
</evidence>
<dbReference type="RefSeq" id="WP_263817703.1">
    <property type="nucleotide sequence ID" value="NZ_JAOXHJ010000001.1"/>
</dbReference>
<evidence type="ECO:0000259" key="2">
    <source>
        <dbReference type="Pfam" id="PF00949"/>
    </source>
</evidence>
<feature type="domain" description="DUF31" evidence="3">
    <location>
        <begin position="54"/>
        <end position="218"/>
    </location>
</feature>
<dbReference type="SUPFAM" id="SSF50494">
    <property type="entry name" value="Trypsin-like serine proteases"/>
    <property type="match status" value="1"/>
</dbReference>
<keyword evidence="1" id="KW-1133">Transmembrane helix</keyword>
<evidence type="ECO:0000313" key="5">
    <source>
        <dbReference type="Proteomes" id="UP001207252"/>
    </source>
</evidence>
<keyword evidence="5" id="KW-1185">Reference proteome</keyword>
<dbReference type="InterPro" id="IPR022382">
    <property type="entry name" value="Mycoplasma_peptidase_DUF31"/>
</dbReference>
<evidence type="ECO:0000313" key="4">
    <source>
        <dbReference type="EMBL" id="MCV3753902.1"/>
    </source>
</evidence>
<dbReference type="Pfam" id="PF00949">
    <property type="entry name" value="Peptidase_S7"/>
    <property type="match status" value="1"/>
</dbReference>
<evidence type="ECO:0000256" key="1">
    <source>
        <dbReference type="SAM" id="Phobius"/>
    </source>
</evidence>
<protein>
    <submittedName>
        <fullName evidence="4">DUF31 family protein</fullName>
    </submittedName>
</protein>
<keyword evidence="1" id="KW-0812">Transmembrane</keyword>
<feature type="domain" description="Peptidase S7" evidence="2">
    <location>
        <begin position="240"/>
        <end position="320"/>
    </location>
</feature>
<dbReference type="Pfam" id="PF01732">
    <property type="entry name" value="Mycop_pep_DUF31"/>
    <property type="match status" value="1"/>
</dbReference>
<name>A0ABT3BNS0_9BACT</name>
<accession>A0ABT3BNS0</accession>